<evidence type="ECO:0000313" key="1">
    <source>
        <dbReference type="EMBL" id="ORC29896.1"/>
    </source>
</evidence>
<dbReference type="Proteomes" id="UP000192343">
    <property type="component" value="Unassembled WGS sequence"/>
</dbReference>
<dbReference type="NCBIfam" id="NF006976">
    <property type="entry name" value="PRK09449.1"/>
    <property type="match status" value="1"/>
</dbReference>
<proteinExistence type="predicted"/>
<name>A0A1Y1RU14_9SPIO</name>
<dbReference type="InterPro" id="IPR023198">
    <property type="entry name" value="PGP-like_dom2"/>
</dbReference>
<dbReference type="EMBL" id="MWQY01000038">
    <property type="protein sequence ID" value="ORC29896.1"/>
    <property type="molecule type" value="Genomic_DNA"/>
</dbReference>
<dbReference type="RefSeq" id="WP_083053057.1">
    <property type="nucleotide sequence ID" value="NZ_MWQY01000038.1"/>
</dbReference>
<organism evidence="1 2">
    <name type="scientific">Marispirochaeta aestuarii</name>
    <dbReference type="NCBI Taxonomy" id="1963862"/>
    <lineage>
        <taxon>Bacteria</taxon>
        <taxon>Pseudomonadati</taxon>
        <taxon>Spirochaetota</taxon>
        <taxon>Spirochaetia</taxon>
        <taxon>Spirochaetales</taxon>
        <taxon>Spirochaetaceae</taxon>
        <taxon>Marispirochaeta</taxon>
    </lineage>
</organism>
<dbReference type="SFLD" id="SFLDG01129">
    <property type="entry name" value="C1.5:_HAD__Beta-PGM__Phosphata"/>
    <property type="match status" value="1"/>
</dbReference>
<dbReference type="STRING" id="1963862.B4O97_18770"/>
<dbReference type="NCBIfam" id="TIGR02254">
    <property type="entry name" value="YjjG_YfnB"/>
    <property type="match status" value="1"/>
</dbReference>
<dbReference type="AlphaFoldDB" id="A0A1Y1RU14"/>
<reference evidence="1 2" key="1">
    <citation type="submission" date="2017-03" db="EMBL/GenBank/DDBJ databases">
        <title>Draft Genome sequence of Marispirochaeta sp. strain JC444.</title>
        <authorList>
            <person name="Shivani Y."/>
            <person name="Subhash Y."/>
            <person name="Sasikala C."/>
            <person name="Ramana C."/>
        </authorList>
    </citation>
    <scope>NUCLEOTIDE SEQUENCE [LARGE SCALE GENOMIC DNA]</scope>
    <source>
        <strain evidence="1 2">JC444</strain>
    </source>
</reference>
<dbReference type="Gene3D" id="3.40.50.1000">
    <property type="entry name" value="HAD superfamily/HAD-like"/>
    <property type="match status" value="1"/>
</dbReference>
<comment type="caution">
    <text evidence="1">The sequence shown here is derived from an EMBL/GenBank/DDBJ whole genome shotgun (WGS) entry which is preliminary data.</text>
</comment>
<dbReference type="InterPro" id="IPR011951">
    <property type="entry name" value="HAD-SF_hydro_IA_YjjG/PynA"/>
</dbReference>
<protein>
    <submittedName>
        <fullName evidence="1">Noncanonical pyrimidine nucleotidase, YjjG family</fullName>
    </submittedName>
</protein>
<dbReference type="GO" id="GO:0008253">
    <property type="term" value="F:5'-nucleotidase activity"/>
    <property type="evidence" value="ECO:0007669"/>
    <property type="project" value="InterPro"/>
</dbReference>
<dbReference type="PANTHER" id="PTHR47478">
    <property type="match status" value="1"/>
</dbReference>
<keyword evidence="2" id="KW-1185">Reference proteome</keyword>
<dbReference type="InterPro" id="IPR006439">
    <property type="entry name" value="HAD-SF_hydro_IA"/>
</dbReference>
<accession>A0A1Y1RU14</accession>
<evidence type="ECO:0000313" key="2">
    <source>
        <dbReference type="Proteomes" id="UP000192343"/>
    </source>
</evidence>
<dbReference type="OrthoDB" id="9802350at2"/>
<dbReference type="PANTHER" id="PTHR47478:SF1">
    <property type="entry name" value="PYRIMIDINE 5'-NUCLEOTIDASE YJJG"/>
    <property type="match status" value="1"/>
</dbReference>
<sequence length="227" mass="26041">MKTYELVFIDADDTLFDYRKAEKEALSGAFQSHDISINDEIIKSYGSINKELWRKYEKNEITQEALRTERFRLLFNDLSLTIDHASFSEIYLDFLSNSAVLMENADTICRYLHENYTTVIITNGISKVQRNRFDKSPIRDCFDYLVISEEAGCNKPHIGIFEYAEQITGFSDREKMIIVGDSLTSDIAGGINYGIDTCWLNLHGTDNTKGIQPTYSVSNLLELRNIL</sequence>
<dbReference type="SUPFAM" id="SSF56784">
    <property type="entry name" value="HAD-like"/>
    <property type="match status" value="1"/>
</dbReference>
<dbReference type="InterPro" id="IPR023214">
    <property type="entry name" value="HAD_sf"/>
</dbReference>
<gene>
    <name evidence="1" type="ORF">B4O97_18770</name>
</gene>
<dbReference type="Pfam" id="PF00702">
    <property type="entry name" value="Hydrolase"/>
    <property type="match status" value="1"/>
</dbReference>
<dbReference type="InterPro" id="IPR052550">
    <property type="entry name" value="Pyrimidine_5'-ntase_YjjG"/>
</dbReference>
<dbReference type="InterPro" id="IPR036412">
    <property type="entry name" value="HAD-like_sf"/>
</dbReference>
<dbReference type="Gene3D" id="1.10.150.240">
    <property type="entry name" value="Putative phosphatase, domain 2"/>
    <property type="match status" value="1"/>
</dbReference>
<dbReference type="NCBIfam" id="TIGR01549">
    <property type="entry name" value="HAD-SF-IA-v1"/>
    <property type="match status" value="1"/>
</dbReference>
<dbReference type="SFLD" id="SFLDS00003">
    <property type="entry name" value="Haloacid_Dehalogenase"/>
    <property type="match status" value="1"/>
</dbReference>